<dbReference type="PANTHER" id="PTHR37816">
    <property type="entry name" value="YALI0E33011P"/>
    <property type="match status" value="1"/>
</dbReference>
<organism evidence="1 2">
    <name type="scientific">Lelliottia nimipressuralis</name>
    <dbReference type="NCBI Taxonomy" id="69220"/>
    <lineage>
        <taxon>Bacteria</taxon>
        <taxon>Pseudomonadati</taxon>
        <taxon>Pseudomonadota</taxon>
        <taxon>Gammaproteobacteria</taxon>
        <taxon>Enterobacterales</taxon>
        <taxon>Enterobacteriaceae</taxon>
        <taxon>Lelliottia</taxon>
    </lineage>
</organism>
<evidence type="ECO:0000313" key="2">
    <source>
        <dbReference type="Proteomes" id="UP000628560"/>
    </source>
</evidence>
<reference evidence="1 2" key="1">
    <citation type="submission" date="2020-11" db="EMBL/GenBank/DDBJ databases">
        <title>Identification of Lelliottia nimipressuralis from Wound Infection by Whole Genome-Based Bacterial Identification.</title>
        <authorList>
            <person name="Navarathna D.H."/>
            <person name="Choi H."/>
            <person name="Jinadatha C."/>
            <person name="Chatterjee P."/>
            <person name="Hwang M."/>
        </authorList>
    </citation>
    <scope>NUCLEOTIDE SEQUENCE [LARGE SCALE GENOMIC DNA]</scope>
    <source>
        <strain evidence="1 2">DN2020</strain>
    </source>
</reference>
<dbReference type="RefSeq" id="WP_194512451.1">
    <property type="nucleotide sequence ID" value="NZ_JADIXP010000002.1"/>
</dbReference>
<evidence type="ECO:0000313" key="1">
    <source>
        <dbReference type="EMBL" id="MBF4177070.1"/>
    </source>
</evidence>
<name>A0ABD4K677_9ENTR</name>
<accession>A0ABD4K677</accession>
<dbReference type="InterPro" id="IPR052922">
    <property type="entry name" value="Cytidylate_Kinase-2"/>
</dbReference>
<comment type="caution">
    <text evidence="1">The sequence shown here is derived from an EMBL/GenBank/DDBJ whole genome shotgun (WGS) entry which is preliminary data.</text>
</comment>
<evidence type="ECO:0008006" key="3">
    <source>
        <dbReference type="Google" id="ProtNLM"/>
    </source>
</evidence>
<dbReference type="AlphaFoldDB" id="A0ABD4K677"/>
<dbReference type="Proteomes" id="UP000628560">
    <property type="component" value="Unassembled WGS sequence"/>
</dbReference>
<dbReference type="PANTHER" id="PTHR37816:SF2">
    <property type="entry name" value="DNA TOPOLOGY MODULATION PROTEIN FLAR-RELATED PROTEIN"/>
    <property type="match status" value="1"/>
</dbReference>
<dbReference type="EMBL" id="JADIXP010000002">
    <property type="protein sequence ID" value="MBF4177070.1"/>
    <property type="molecule type" value="Genomic_DNA"/>
</dbReference>
<proteinExistence type="predicted"/>
<dbReference type="Gene3D" id="3.40.50.300">
    <property type="entry name" value="P-loop containing nucleotide triphosphate hydrolases"/>
    <property type="match status" value="1"/>
</dbReference>
<dbReference type="SUPFAM" id="SSF52540">
    <property type="entry name" value="P-loop containing nucleoside triphosphate hydrolases"/>
    <property type="match status" value="1"/>
</dbReference>
<sequence>MIKNASIHLLGASGSGTTSVGHQLESLLGIRHLDTDSFYWLDTAEPFSHPRPESERKNLLSEALSESGSWVLSGSLCGWGDFLIPRFNLVIWIWVNHSLRMERLRIREERMYEQAMYADDNIYTKRQKFLSWAESYDTSFEVSRNAKKHAEWLKRMSCPVFIVSNNGSIKDTTDKIKMIIESGMVQKSAYSND</sequence>
<dbReference type="InterPro" id="IPR027417">
    <property type="entry name" value="P-loop_NTPase"/>
</dbReference>
<gene>
    <name evidence="1" type="ORF">ISP11_04265</name>
</gene>
<protein>
    <recommendedName>
        <fullName evidence="3">Adenylate kinase</fullName>
    </recommendedName>
</protein>